<protein>
    <submittedName>
        <fullName evidence="1">Enamine deaminase RidA (YjgF/YER057c/UK114 family)</fullName>
    </submittedName>
</protein>
<evidence type="ECO:0000313" key="2">
    <source>
        <dbReference type="Proteomes" id="UP000278222"/>
    </source>
</evidence>
<dbReference type="InterPro" id="IPR035709">
    <property type="entry name" value="YoaB-like"/>
</dbReference>
<accession>A0A3N1KPS4</accession>
<dbReference type="EMBL" id="RJKX01000016">
    <property type="protein sequence ID" value="ROP83773.1"/>
    <property type="molecule type" value="Genomic_DNA"/>
</dbReference>
<dbReference type="Gene3D" id="3.30.1330.40">
    <property type="entry name" value="RutC-like"/>
    <property type="match status" value="1"/>
</dbReference>
<dbReference type="PANTHER" id="PTHR47328">
    <property type="match status" value="1"/>
</dbReference>
<comment type="caution">
    <text evidence="1">The sequence shown here is derived from an EMBL/GenBank/DDBJ whole genome shotgun (WGS) entry which is preliminary data.</text>
</comment>
<dbReference type="Pfam" id="PF01042">
    <property type="entry name" value="Ribonuc_L-PSP"/>
    <property type="match status" value="1"/>
</dbReference>
<dbReference type="AlphaFoldDB" id="A0A3N1KPS4"/>
<gene>
    <name evidence="1" type="ORF">EDC65_4422</name>
</gene>
<sequence length="115" mass="12284">MIKRDSSYGGILHEVVEHNGTLYLAGTVGEDTTADITGQMRSITEQIDALLAAHGSNKDRILSATIYMTDLSMKPALNVVWKEWLNADHLPTRAGIGVADLGPGVLVEVVVVAAK</sequence>
<keyword evidence="2" id="KW-1185">Reference proteome</keyword>
<reference evidence="1 2" key="1">
    <citation type="submission" date="2018-11" db="EMBL/GenBank/DDBJ databases">
        <title>Genomic Encyclopedia of Type Strains, Phase IV (KMG-IV): sequencing the most valuable type-strain genomes for metagenomic binning, comparative biology and taxonomic classification.</title>
        <authorList>
            <person name="Goeker M."/>
        </authorList>
    </citation>
    <scope>NUCLEOTIDE SEQUENCE [LARGE SCALE GENOMIC DNA]</scope>
    <source>
        <strain evidence="1 2">DSM 5900</strain>
    </source>
</reference>
<proteinExistence type="predicted"/>
<name>A0A3N1KPS4_9PROT</name>
<dbReference type="InterPro" id="IPR035959">
    <property type="entry name" value="RutC-like_sf"/>
</dbReference>
<dbReference type="Proteomes" id="UP000278222">
    <property type="component" value="Unassembled WGS sequence"/>
</dbReference>
<dbReference type="PANTHER" id="PTHR47328:SF1">
    <property type="entry name" value="RUTC FAMILY PROTEIN YOAB"/>
    <property type="match status" value="1"/>
</dbReference>
<evidence type="ECO:0000313" key="1">
    <source>
        <dbReference type="EMBL" id="ROP83773.1"/>
    </source>
</evidence>
<dbReference type="InterPro" id="IPR006175">
    <property type="entry name" value="YjgF/YER057c/UK114"/>
</dbReference>
<dbReference type="CDD" id="cd06150">
    <property type="entry name" value="YjgF_YER057c_UK114_like_2"/>
    <property type="match status" value="1"/>
</dbReference>
<dbReference type="OrthoDB" id="9803101at2"/>
<organism evidence="1 2">
    <name type="scientific">Stella humosa</name>
    <dbReference type="NCBI Taxonomy" id="94"/>
    <lineage>
        <taxon>Bacteria</taxon>
        <taxon>Pseudomonadati</taxon>
        <taxon>Pseudomonadota</taxon>
        <taxon>Alphaproteobacteria</taxon>
        <taxon>Rhodospirillales</taxon>
        <taxon>Stellaceae</taxon>
        <taxon>Stella</taxon>
    </lineage>
</organism>
<dbReference type="RefSeq" id="WP_123693601.1">
    <property type="nucleotide sequence ID" value="NZ_AP019700.1"/>
</dbReference>
<dbReference type="SUPFAM" id="SSF55298">
    <property type="entry name" value="YjgF-like"/>
    <property type="match status" value="1"/>
</dbReference>